<reference evidence="2 3" key="1">
    <citation type="submission" date="2020-08" db="EMBL/GenBank/DDBJ databases">
        <title>Genome Sequencing of Nocardia wallacei strain FMUON74 and assembly.</title>
        <authorList>
            <person name="Toyokawa M."/>
            <person name="Uesaka K."/>
        </authorList>
    </citation>
    <scope>NUCLEOTIDE SEQUENCE [LARGE SCALE GENOMIC DNA]</scope>
    <source>
        <strain evidence="2 3">FMUON74</strain>
    </source>
</reference>
<evidence type="ECO:0000313" key="2">
    <source>
        <dbReference type="EMBL" id="BCK58644.1"/>
    </source>
</evidence>
<dbReference type="Proteomes" id="UP000516173">
    <property type="component" value="Chromosome"/>
</dbReference>
<feature type="compositionally biased region" description="Low complexity" evidence="1">
    <location>
        <begin position="73"/>
        <end position="87"/>
    </location>
</feature>
<sequence length="163" mass="16410">MRCCASDSGSRSGRGWAVSGLRSPPPVGDSARAASAATVDASKISRTPSWVFSADDSRAATWVAISELPPSAKKSSSNPTRSRPSTSAKVPATISSTGVVGARKVAASNTGAGSARRSSLPEALSGSASSTSTTDGTMYAGSRCPRSSRRVSTSIEWPGAATT</sequence>
<gene>
    <name evidence="2" type="ORF">NWFMUON74_64160</name>
</gene>
<name>A0A7G1KZW7_9NOCA</name>
<evidence type="ECO:0000256" key="1">
    <source>
        <dbReference type="SAM" id="MobiDB-lite"/>
    </source>
</evidence>
<organism evidence="2 3">
    <name type="scientific">Nocardia wallacei</name>
    <dbReference type="NCBI Taxonomy" id="480035"/>
    <lineage>
        <taxon>Bacteria</taxon>
        <taxon>Bacillati</taxon>
        <taxon>Actinomycetota</taxon>
        <taxon>Actinomycetes</taxon>
        <taxon>Mycobacteriales</taxon>
        <taxon>Nocardiaceae</taxon>
        <taxon>Nocardia</taxon>
    </lineage>
</organism>
<evidence type="ECO:0000313" key="3">
    <source>
        <dbReference type="Proteomes" id="UP000516173"/>
    </source>
</evidence>
<dbReference type="KEGG" id="nwl:NWFMUON74_64160"/>
<feature type="compositionally biased region" description="Polar residues" evidence="1">
    <location>
        <begin position="150"/>
        <end position="163"/>
    </location>
</feature>
<keyword evidence="3" id="KW-1185">Reference proteome</keyword>
<feature type="compositionally biased region" description="Low complexity" evidence="1">
    <location>
        <begin position="125"/>
        <end position="137"/>
    </location>
</feature>
<feature type="region of interest" description="Disordered" evidence="1">
    <location>
        <begin position="66"/>
        <end position="163"/>
    </location>
</feature>
<feature type="region of interest" description="Disordered" evidence="1">
    <location>
        <begin position="1"/>
        <end position="41"/>
    </location>
</feature>
<dbReference type="EMBL" id="AP023396">
    <property type="protein sequence ID" value="BCK58644.1"/>
    <property type="molecule type" value="Genomic_DNA"/>
</dbReference>
<proteinExistence type="predicted"/>
<accession>A0A7G1KZW7</accession>
<protein>
    <submittedName>
        <fullName evidence="2">Uncharacterized protein</fullName>
    </submittedName>
</protein>
<dbReference type="AlphaFoldDB" id="A0A7G1KZW7"/>
<feature type="compositionally biased region" description="Low complexity" evidence="1">
    <location>
        <begin position="30"/>
        <end position="41"/>
    </location>
</feature>